<dbReference type="AlphaFoldDB" id="A0A4R6E510"/>
<protein>
    <submittedName>
        <fullName evidence="2">Glycosyl transferase family 1</fullName>
    </submittedName>
</protein>
<evidence type="ECO:0000313" key="3">
    <source>
        <dbReference type="Proteomes" id="UP000295129"/>
    </source>
</evidence>
<feature type="domain" description="Spore protein YkvP/CgeB glycosyl transferase-like" evidence="1">
    <location>
        <begin position="185"/>
        <end position="288"/>
    </location>
</feature>
<keyword evidence="2" id="KW-0808">Transferase</keyword>
<proteinExistence type="predicted"/>
<comment type="caution">
    <text evidence="2">The sequence shown here is derived from an EMBL/GenBank/DDBJ whole genome shotgun (WGS) entry which is preliminary data.</text>
</comment>
<reference evidence="2 3" key="1">
    <citation type="submission" date="2019-03" db="EMBL/GenBank/DDBJ databases">
        <title>Genomic Encyclopedia of Type Strains, Phase IV (KMG-IV): sequencing the most valuable type-strain genomes for metagenomic binning, comparative biology and taxonomic classification.</title>
        <authorList>
            <person name="Goeker M."/>
        </authorList>
    </citation>
    <scope>NUCLEOTIDE SEQUENCE [LARGE SCALE GENOMIC DNA]</scope>
    <source>
        <strain evidence="2 3">DSM 12121</strain>
    </source>
</reference>
<evidence type="ECO:0000259" key="1">
    <source>
        <dbReference type="Pfam" id="PF13524"/>
    </source>
</evidence>
<sequence>MKVLFLLQKEQRVILDRLYQSVAAHCDCELRWLDDDEQADLRRYFAEKVETSRYQRILFFLRFKKEMRQAAFIRSVPNLVILEHDAWQNYFPCKYRGKFSRHYRRLPAARVICSGFGVSRKLQAEGVDAVFVPKGYDQELLGNLGGERDIELGFVGSTKSGIYKERKAMLEEIGRCEPLQAVRTNSGDDYLAMLNRIRFFVSADVGMGEYMIKNFEAMACGCVLCAYDQGNEENAALGFADMENLVLYRSVAELREKLARLRNDPALASRIAAAGQALVERDYSFERIGERVAQALQPALRPAQPPGWLEALRLRLGW</sequence>
<dbReference type="InterPro" id="IPR055259">
    <property type="entry name" value="YkvP/CgeB_Glyco_trans-like"/>
</dbReference>
<dbReference type="SUPFAM" id="SSF53756">
    <property type="entry name" value="UDP-Glycosyltransferase/glycogen phosphorylase"/>
    <property type="match status" value="1"/>
</dbReference>
<accession>A0A4R6E510</accession>
<dbReference type="OrthoDB" id="9178495at2"/>
<keyword evidence="3" id="KW-1185">Reference proteome</keyword>
<organism evidence="2 3">
    <name type="scientific">Azoarcus indigens</name>
    <dbReference type="NCBI Taxonomy" id="29545"/>
    <lineage>
        <taxon>Bacteria</taxon>
        <taxon>Pseudomonadati</taxon>
        <taxon>Pseudomonadota</taxon>
        <taxon>Betaproteobacteria</taxon>
        <taxon>Rhodocyclales</taxon>
        <taxon>Zoogloeaceae</taxon>
        <taxon>Azoarcus</taxon>
    </lineage>
</organism>
<dbReference type="Pfam" id="PF13524">
    <property type="entry name" value="Glyco_trans_1_2"/>
    <property type="match status" value="1"/>
</dbReference>
<dbReference type="Proteomes" id="UP000295129">
    <property type="component" value="Unassembled WGS sequence"/>
</dbReference>
<dbReference type="RefSeq" id="WP_133590633.1">
    <property type="nucleotide sequence ID" value="NZ_SNVV01000006.1"/>
</dbReference>
<dbReference type="EMBL" id="SNVV01000006">
    <property type="protein sequence ID" value="TDN52494.1"/>
    <property type="molecule type" value="Genomic_DNA"/>
</dbReference>
<name>A0A4R6E510_9RHOO</name>
<dbReference type="Gene3D" id="3.40.50.2000">
    <property type="entry name" value="Glycogen Phosphorylase B"/>
    <property type="match status" value="1"/>
</dbReference>
<evidence type="ECO:0000313" key="2">
    <source>
        <dbReference type="EMBL" id="TDN52494.1"/>
    </source>
</evidence>
<dbReference type="GO" id="GO:0016740">
    <property type="term" value="F:transferase activity"/>
    <property type="evidence" value="ECO:0007669"/>
    <property type="project" value="UniProtKB-KW"/>
</dbReference>
<gene>
    <name evidence="2" type="ORF">C7389_106194</name>
</gene>